<evidence type="ECO:0008006" key="5">
    <source>
        <dbReference type="Google" id="ProtNLM"/>
    </source>
</evidence>
<feature type="chain" id="PRO_5040768293" description="REJ domain-containing protein" evidence="2">
    <location>
        <begin position="20"/>
        <end position="256"/>
    </location>
</feature>
<evidence type="ECO:0000256" key="2">
    <source>
        <dbReference type="SAM" id="SignalP"/>
    </source>
</evidence>
<dbReference type="Proteomes" id="UP001140074">
    <property type="component" value="Unassembled WGS sequence"/>
</dbReference>
<feature type="signal peptide" evidence="2">
    <location>
        <begin position="1"/>
        <end position="19"/>
    </location>
</feature>
<feature type="compositionally biased region" description="Low complexity" evidence="1">
    <location>
        <begin position="122"/>
        <end position="144"/>
    </location>
</feature>
<keyword evidence="4" id="KW-1185">Reference proteome</keyword>
<organism evidence="3 4">
    <name type="scientific">Coemansia aciculifera</name>
    <dbReference type="NCBI Taxonomy" id="417176"/>
    <lineage>
        <taxon>Eukaryota</taxon>
        <taxon>Fungi</taxon>
        <taxon>Fungi incertae sedis</taxon>
        <taxon>Zoopagomycota</taxon>
        <taxon>Kickxellomycotina</taxon>
        <taxon>Kickxellomycetes</taxon>
        <taxon>Kickxellales</taxon>
        <taxon>Kickxellaceae</taxon>
        <taxon>Coemansia</taxon>
    </lineage>
</organism>
<feature type="compositionally biased region" description="Low complexity" evidence="1">
    <location>
        <begin position="68"/>
        <end position="87"/>
    </location>
</feature>
<gene>
    <name evidence="3" type="ORF">GGH94_004266</name>
</gene>
<dbReference type="EMBL" id="JANBUY010000168">
    <property type="protein sequence ID" value="KAJ2862440.1"/>
    <property type="molecule type" value="Genomic_DNA"/>
</dbReference>
<evidence type="ECO:0000313" key="4">
    <source>
        <dbReference type="Proteomes" id="UP001140074"/>
    </source>
</evidence>
<sequence length="256" mass="25926">MQTAFIAALAALMLASAQAQSSNGATGVVSVTSESSNNSKEPLSSSSNASPTESSQTPTPTHTPTPTPTSNTASPSSTASSFSVAPTRSVKPDPSVTPPHSSTTETDDNGDTPTHQLPTHAPTTRPSNPSRPTPTWTLLPTTKPDIPAPSPTSRSKQTVIAVITVVVDGSVSLSSETTVIDDGSVGYGENESDGRAESSGRPFTSTIFENGSAVVVTGNLDDPQNVNSGAMRSVAGLSMKTALAASAAALVLVAFF</sequence>
<evidence type="ECO:0000313" key="3">
    <source>
        <dbReference type="EMBL" id="KAJ2862440.1"/>
    </source>
</evidence>
<feature type="region of interest" description="Disordered" evidence="1">
    <location>
        <begin position="17"/>
        <end position="156"/>
    </location>
</feature>
<reference evidence="3" key="1">
    <citation type="submission" date="2022-07" db="EMBL/GenBank/DDBJ databases">
        <title>Phylogenomic reconstructions and comparative analyses of Kickxellomycotina fungi.</title>
        <authorList>
            <person name="Reynolds N.K."/>
            <person name="Stajich J.E."/>
            <person name="Barry K."/>
            <person name="Grigoriev I.V."/>
            <person name="Crous P."/>
            <person name="Smith M.E."/>
        </authorList>
    </citation>
    <scope>NUCLEOTIDE SEQUENCE</scope>
    <source>
        <strain evidence="3">RSA 476</strain>
    </source>
</reference>
<accession>A0A9W8M5F0</accession>
<feature type="compositionally biased region" description="Low complexity" evidence="1">
    <location>
        <begin position="17"/>
        <end position="60"/>
    </location>
</feature>
<dbReference type="AlphaFoldDB" id="A0A9W8M5F0"/>
<proteinExistence type="predicted"/>
<keyword evidence="2" id="KW-0732">Signal</keyword>
<protein>
    <recommendedName>
        <fullName evidence="5">REJ domain-containing protein</fullName>
    </recommendedName>
</protein>
<evidence type="ECO:0000256" key="1">
    <source>
        <dbReference type="SAM" id="MobiDB-lite"/>
    </source>
</evidence>
<comment type="caution">
    <text evidence="3">The sequence shown here is derived from an EMBL/GenBank/DDBJ whole genome shotgun (WGS) entry which is preliminary data.</text>
</comment>
<name>A0A9W8M5F0_9FUNG</name>